<dbReference type="Pfam" id="PF00696">
    <property type="entry name" value="AA_kinase"/>
    <property type="match status" value="1"/>
</dbReference>
<evidence type="ECO:0000256" key="5">
    <source>
        <dbReference type="SAM" id="MobiDB-lite"/>
    </source>
</evidence>
<name>A0A7S4T5C0_9STRA</name>
<evidence type="ECO:0000313" key="7">
    <source>
        <dbReference type="EMBL" id="CAE4665118.1"/>
    </source>
</evidence>
<evidence type="ECO:0000259" key="6">
    <source>
        <dbReference type="Pfam" id="PF00696"/>
    </source>
</evidence>
<evidence type="ECO:0000256" key="2">
    <source>
        <dbReference type="ARBA" id="ARBA00022741"/>
    </source>
</evidence>
<dbReference type="PANTHER" id="PTHR43654">
    <property type="entry name" value="GLUTAMATE 5-KINASE"/>
    <property type="match status" value="1"/>
</dbReference>
<feature type="region of interest" description="Disordered" evidence="5">
    <location>
        <begin position="63"/>
        <end position="104"/>
    </location>
</feature>
<proteinExistence type="predicted"/>
<feature type="domain" description="Aspartate/glutamate/uridylate kinase" evidence="6">
    <location>
        <begin position="99"/>
        <end position="354"/>
    </location>
</feature>
<dbReference type="GO" id="GO:0016114">
    <property type="term" value="P:terpenoid biosynthetic process"/>
    <property type="evidence" value="ECO:0007669"/>
    <property type="project" value="TreeGrafter"/>
</dbReference>
<accession>A0A7S4T5C0</accession>
<keyword evidence="4" id="KW-0067">ATP-binding</keyword>
<dbReference type="GO" id="GO:0102043">
    <property type="term" value="F:isopentenyl phosphate kinase activity"/>
    <property type="evidence" value="ECO:0007669"/>
    <property type="project" value="TreeGrafter"/>
</dbReference>
<evidence type="ECO:0000256" key="1">
    <source>
        <dbReference type="ARBA" id="ARBA00022679"/>
    </source>
</evidence>
<dbReference type="GO" id="GO:0005524">
    <property type="term" value="F:ATP binding"/>
    <property type="evidence" value="ECO:0007669"/>
    <property type="project" value="UniProtKB-KW"/>
</dbReference>
<evidence type="ECO:0000256" key="3">
    <source>
        <dbReference type="ARBA" id="ARBA00022777"/>
    </source>
</evidence>
<protein>
    <recommendedName>
        <fullName evidence="6">Aspartate/glutamate/uridylate kinase domain-containing protein</fullName>
    </recommendedName>
</protein>
<dbReference type="PANTHER" id="PTHR43654:SF1">
    <property type="entry name" value="ISOPENTENYL PHOSPHATE KINASE"/>
    <property type="match status" value="1"/>
</dbReference>
<sequence length="383" mass="40439">MKRRREEEANNYNNNNDEEIIIIKIGGSSITNKAVEETLNQDAINWFASLISGCVHTSFLHHTSASSSSSSDGDNIEEEEKTTSSDTQQEGSSSSSRKKKKPKIVVIHGAGSFGHHSAKRYGLQCGKQAVLSGGASPHPDSSSNLQMSKRYQMEALSKTRHSVQKLNAAMVQTLLDYGVNAVGISPGVSIPGMRAYGSSSSSSSSSGGAAAMDLLCESIRQSLDAGLLPVIHGDACLLDDNDAGILGGDTLVEGLVGSSNNTKMKEHVRNVIFITDVAGVFSSDPKRNSNARLIRSLKVDMMTGEVAIDDNNSEEVGKMEIGGSSHAHDVTGGLKAKLGAAVTAVQCGKDVIIVQCCSTSAEKFVQGHDPSTVEEGTVITRKL</sequence>
<evidence type="ECO:0000256" key="4">
    <source>
        <dbReference type="ARBA" id="ARBA00022840"/>
    </source>
</evidence>
<dbReference type="Gene3D" id="3.40.1160.10">
    <property type="entry name" value="Acetylglutamate kinase-like"/>
    <property type="match status" value="1"/>
</dbReference>
<dbReference type="GO" id="GO:0016301">
    <property type="term" value="F:kinase activity"/>
    <property type="evidence" value="ECO:0007669"/>
    <property type="project" value="UniProtKB-KW"/>
</dbReference>
<dbReference type="SUPFAM" id="SSF53633">
    <property type="entry name" value="Carbamate kinase-like"/>
    <property type="match status" value="1"/>
</dbReference>
<organism evidence="7">
    <name type="scientific">Ditylum brightwellii</name>
    <dbReference type="NCBI Taxonomy" id="49249"/>
    <lineage>
        <taxon>Eukaryota</taxon>
        <taxon>Sar</taxon>
        <taxon>Stramenopiles</taxon>
        <taxon>Ochrophyta</taxon>
        <taxon>Bacillariophyta</taxon>
        <taxon>Mediophyceae</taxon>
        <taxon>Lithodesmiophycidae</taxon>
        <taxon>Lithodesmiales</taxon>
        <taxon>Lithodesmiaceae</taxon>
        <taxon>Ditylum</taxon>
    </lineage>
</organism>
<keyword evidence="1" id="KW-0808">Transferase</keyword>
<dbReference type="InterPro" id="IPR001048">
    <property type="entry name" value="Asp/Glu/Uridylate_kinase"/>
</dbReference>
<dbReference type="InterPro" id="IPR036393">
    <property type="entry name" value="AceGlu_kinase-like_sf"/>
</dbReference>
<reference evidence="7" key="1">
    <citation type="submission" date="2021-01" db="EMBL/GenBank/DDBJ databases">
        <authorList>
            <person name="Corre E."/>
            <person name="Pelletier E."/>
            <person name="Niang G."/>
            <person name="Scheremetjew M."/>
            <person name="Finn R."/>
            <person name="Kale V."/>
            <person name="Holt S."/>
            <person name="Cochrane G."/>
            <person name="Meng A."/>
            <person name="Brown T."/>
            <person name="Cohen L."/>
        </authorList>
    </citation>
    <scope>NUCLEOTIDE SEQUENCE</scope>
    <source>
        <strain evidence="7">GSO104</strain>
    </source>
</reference>
<dbReference type="EMBL" id="HBNS01059247">
    <property type="protein sequence ID" value="CAE4665118.1"/>
    <property type="molecule type" value="Transcribed_RNA"/>
</dbReference>
<dbReference type="GO" id="GO:0005829">
    <property type="term" value="C:cytosol"/>
    <property type="evidence" value="ECO:0007669"/>
    <property type="project" value="TreeGrafter"/>
</dbReference>
<keyword evidence="3" id="KW-0418">Kinase</keyword>
<dbReference type="AlphaFoldDB" id="A0A7S4T5C0"/>
<keyword evidence="2" id="KW-0547">Nucleotide-binding</keyword>
<gene>
    <name evidence="7" type="ORF">DBRI00130_LOCUS42599</name>
</gene>